<gene>
    <name evidence="1" type="ORF">AAAU51_04065</name>
</gene>
<comment type="caution">
    <text evidence="1">The sequence shown here is derived from an EMBL/GenBank/DDBJ whole genome shotgun (WGS) entry which is preliminary data.</text>
</comment>
<dbReference type="EMBL" id="JBBNIN010000004">
    <property type="protein sequence ID" value="MEQ2710350.1"/>
    <property type="molecule type" value="Genomic_DNA"/>
</dbReference>
<accession>A0ABV1IT07</accession>
<dbReference type="Proteomes" id="UP001482154">
    <property type="component" value="Unassembled WGS sequence"/>
</dbReference>
<evidence type="ECO:0000313" key="1">
    <source>
        <dbReference type="EMBL" id="MEQ2710350.1"/>
    </source>
</evidence>
<protein>
    <submittedName>
        <fullName evidence="1">Uncharacterized protein</fullName>
    </submittedName>
</protein>
<organism evidence="1 2">
    <name type="scientific">Anaerostipes amylophilus</name>
    <dbReference type="NCBI Taxonomy" id="2981779"/>
    <lineage>
        <taxon>Bacteria</taxon>
        <taxon>Bacillati</taxon>
        <taxon>Bacillota</taxon>
        <taxon>Clostridia</taxon>
        <taxon>Lachnospirales</taxon>
        <taxon>Lachnospiraceae</taxon>
        <taxon>Anaerostipes</taxon>
    </lineage>
</organism>
<proteinExistence type="predicted"/>
<dbReference type="RefSeq" id="WP_349110443.1">
    <property type="nucleotide sequence ID" value="NZ_JBBNIN010000004.1"/>
</dbReference>
<reference evidence="1 2" key="1">
    <citation type="submission" date="2024-04" db="EMBL/GenBank/DDBJ databases">
        <title>Human intestinal bacterial collection.</title>
        <authorList>
            <person name="Pauvert C."/>
            <person name="Hitch T.C.A."/>
            <person name="Clavel T."/>
        </authorList>
    </citation>
    <scope>NUCLEOTIDE SEQUENCE [LARGE SCALE GENOMIC DNA]</scope>
    <source>
        <strain evidence="1 2">CLA-AA-H249</strain>
    </source>
</reference>
<name>A0ABV1IT07_9FIRM</name>
<evidence type="ECO:0000313" key="2">
    <source>
        <dbReference type="Proteomes" id="UP001482154"/>
    </source>
</evidence>
<keyword evidence="2" id="KW-1185">Reference proteome</keyword>
<sequence>MVEYPDLQGKNILEIEPKYYNNLNIDGFSKMMKSPSYCYKFYWLEAIIQLISEGKTESTFDEIIDEMITNVWYSVREFHIHLSGMPLDGQIKDGLERAVLLLTELSELSANASKVEINMIPVYDSARRQGYEIWDYS</sequence>